<sequence>MPTVEALERLSAILGRLAPLAKAQPGQPIEAARWNTLVEGVLELTRAVLDEGDRPASVPPHDHPEQVRLNWLHPDLRAAFERGGLSDPATASRPLELDIQIRRATDRLDRLEEQSATLRERVVSFATNDALRGDEVIRLRRAAEAGGAGTADQITALRRSLDIVSADARRAIVAASALSVNGQPLDAGALLGRVGELERLRDGLRQSNQEILTAAGLERRLAEIEARSVSSEELDEALKSRPGGLSTEDRDALRDNLRAELTDGIRGDLDALETRLRANTAEQVGGFDALVTRRLAEATPALRDEILAGSREAQNAANAALRQELLAATDSRLAASDARLVAKLTEQAGALEARLPAMAGAAVETGLSTRLAAFQAALDTLGNRLSISEAGLAEQGRLLGQANERLAVSERNSAAQLGQLRDQMLREMSDLRGSIGRDMTQLRTDTTRLITETETRSMTTLRTEMARSEERLNASIGTRLAASGPGTGVAGGGIGGTGVFRPDRIR</sequence>
<organism evidence="2 3">
    <name type="scientific">Pararoseomonas baculiformis</name>
    <dbReference type="NCBI Taxonomy" id="2820812"/>
    <lineage>
        <taxon>Bacteria</taxon>
        <taxon>Pseudomonadati</taxon>
        <taxon>Pseudomonadota</taxon>
        <taxon>Alphaproteobacteria</taxon>
        <taxon>Acetobacterales</taxon>
        <taxon>Acetobacteraceae</taxon>
        <taxon>Pararoseomonas</taxon>
    </lineage>
</organism>
<gene>
    <name evidence="2" type="ORF">J8J14_13735</name>
</gene>
<dbReference type="Proteomes" id="UP000681594">
    <property type="component" value="Unassembled WGS sequence"/>
</dbReference>
<reference evidence="2 3" key="1">
    <citation type="submission" date="2021-03" db="EMBL/GenBank/DDBJ databases">
        <authorList>
            <person name="So Y."/>
        </authorList>
    </citation>
    <scope>NUCLEOTIDE SEQUENCE [LARGE SCALE GENOMIC DNA]</scope>
    <source>
        <strain evidence="2 3">SSH11</strain>
    </source>
</reference>
<accession>A0ABS4AFN2</accession>
<keyword evidence="3" id="KW-1185">Reference proteome</keyword>
<dbReference type="RefSeq" id="WP_209380101.1">
    <property type="nucleotide sequence ID" value="NZ_JAGIZB010000012.1"/>
</dbReference>
<dbReference type="EMBL" id="JAGIZB010000012">
    <property type="protein sequence ID" value="MBP0445836.1"/>
    <property type="molecule type" value="Genomic_DNA"/>
</dbReference>
<keyword evidence="1" id="KW-0175">Coiled coil</keyword>
<evidence type="ECO:0000256" key="1">
    <source>
        <dbReference type="SAM" id="Coils"/>
    </source>
</evidence>
<feature type="coiled-coil region" evidence="1">
    <location>
        <begin position="101"/>
        <end position="128"/>
    </location>
</feature>
<proteinExistence type="predicted"/>
<name>A0ABS4AFN2_9PROT</name>
<comment type="caution">
    <text evidence="2">The sequence shown here is derived from an EMBL/GenBank/DDBJ whole genome shotgun (WGS) entry which is preliminary data.</text>
</comment>
<evidence type="ECO:0000313" key="3">
    <source>
        <dbReference type="Proteomes" id="UP000681594"/>
    </source>
</evidence>
<protein>
    <recommendedName>
        <fullName evidence="4">Chromosome partition protein Smc</fullName>
    </recommendedName>
</protein>
<evidence type="ECO:0000313" key="2">
    <source>
        <dbReference type="EMBL" id="MBP0445836.1"/>
    </source>
</evidence>
<evidence type="ECO:0008006" key="4">
    <source>
        <dbReference type="Google" id="ProtNLM"/>
    </source>
</evidence>